<dbReference type="EMBL" id="VORY01000006">
    <property type="protein sequence ID" value="TXD94191.1"/>
    <property type="molecule type" value="Genomic_DNA"/>
</dbReference>
<protein>
    <recommendedName>
        <fullName evidence="3">3D domain-containing protein</fullName>
    </recommendedName>
</protein>
<proteinExistence type="predicted"/>
<dbReference type="Proteomes" id="UP000321367">
    <property type="component" value="Unassembled WGS sequence"/>
</dbReference>
<dbReference type="OrthoDB" id="5624888at2"/>
<dbReference type="AlphaFoldDB" id="A0A5C6ZUX3"/>
<keyword evidence="2" id="KW-1185">Reference proteome</keyword>
<comment type="caution">
    <text evidence="1">The sequence shown here is derived from an EMBL/GenBank/DDBJ whole genome shotgun (WGS) entry which is preliminary data.</text>
</comment>
<evidence type="ECO:0008006" key="3">
    <source>
        <dbReference type="Google" id="ProtNLM"/>
    </source>
</evidence>
<organism evidence="1 2">
    <name type="scientific">Gillisia hiemivivida</name>
    <dbReference type="NCBI Taxonomy" id="291190"/>
    <lineage>
        <taxon>Bacteria</taxon>
        <taxon>Pseudomonadati</taxon>
        <taxon>Bacteroidota</taxon>
        <taxon>Flavobacteriia</taxon>
        <taxon>Flavobacteriales</taxon>
        <taxon>Flavobacteriaceae</taxon>
        <taxon>Gillisia</taxon>
    </lineage>
</organism>
<accession>A0A5C6ZUX3</accession>
<reference evidence="1 2" key="1">
    <citation type="submission" date="2019-08" db="EMBL/GenBank/DDBJ databases">
        <title>Genome sequence of Gillisia hiemivivida IC154 (type strain).</title>
        <authorList>
            <person name="Bowman J.P."/>
        </authorList>
    </citation>
    <scope>NUCLEOTIDE SEQUENCE [LARGE SCALE GENOMIC DNA]</scope>
    <source>
        <strain evidence="1 2">IC154</strain>
    </source>
</reference>
<evidence type="ECO:0000313" key="1">
    <source>
        <dbReference type="EMBL" id="TXD94191.1"/>
    </source>
</evidence>
<evidence type="ECO:0000313" key="2">
    <source>
        <dbReference type="Proteomes" id="UP000321367"/>
    </source>
</evidence>
<gene>
    <name evidence="1" type="ORF">ES724_07195</name>
</gene>
<sequence>MTFYVSCKEPKETNVEAVNWKTIEVTASAYNSLAYQSQGNPKITAWGDTLKPGMNVIAISRDLMKKGMVYNTPVKIDGLTGIFFVKDKMHHRWRNKIDIYMGVDVKKAKNWGRKKISIQYLVQKDTLVENNK</sequence>
<name>A0A5C6ZUX3_9FLAO</name>
<dbReference type="CDD" id="cd22784">
    <property type="entry name" value="DPBB_MltA_YuiC-like"/>
    <property type="match status" value="1"/>
</dbReference>
<dbReference type="RefSeq" id="WP_146931890.1">
    <property type="nucleotide sequence ID" value="NZ_CBCSHZ010000005.1"/>
</dbReference>